<feature type="compositionally biased region" description="Polar residues" evidence="1">
    <location>
        <begin position="3127"/>
        <end position="3138"/>
    </location>
</feature>
<dbReference type="GO" id="GO:0008171">
    <property type="term" value="F:O-methyltransferase activity"/>
    <property type="evidence" value="ECO:0007669"/>
    <property type="project" value="TreeGrafter"/>
</dbReference>
<feature type="region of interest" description="Disordered" evidence="1">
    <location>
        <begin position="3400"/>
        <end position="3519"/>
    </location>
</feature>
<feature type="compositionally biased region" description="Pro residues" evidence="1">
    <location>
        <begin position="3477"/>
        <end position="3488"/>
    </location>
</feature>
<dbReference type="PANTHER" id="PTHR36973">
    <property type="entry name" value="SLL1456 PROTEIN-RELATED"/>
    <property type="match status" value="1"/>
</dbReference>
<dbReference type="Gene3D" id="3.40.50.150">
    <property type="entry name" value="Vaccinia Virus protein VP39"/>
    <property type="match status" value="2"/>
</dbReference>
<gene>
    <name evidence="2" type="ORF">AK812_SmicGene15027</name>
</gene>
<dbReference type="InterPro" id="IPR053188">
    <property type="entry name" value="FkbM_Methyltransferase"/>
</dbReference>
<comment type="caution">
    <text evidence="2">The sequence shown here is derived from an EMBL/GenBank/DDBJ whole genome shotgun (WGS) entry which is preliminary data.</text>
</comment>
<feature type="region of interest" description="Disordered" evidence="1">
    <location>
        <begin position="3109"/>
        <end position="3157"/>
    </location>
</feature>
<dbReference type="InterPro" id="IPR029063">
    <property type="entry name" value="SAM-dependent_MTases_sf"/>
</dbReference>
<feature type="compositionally biased region" description="Basic and acidic residues" evidence="1">
    <location>
        <begin position="3489"/>
        <end position="3519"/>
    </location>
</feature>
<evidence type="ECO:0000313" key="3">
    <source>
        <dbReference type="Proteomes" id="UP000186817"/>
    </source>
</evidence>
<evidence type="ECO:0000313" key="2">
    <source>
        <dbReference type="EMBL" id="OLQ02161.1"/>
    </source>
</evidence>
<evidence type="ECO:0000256" key="1">
    <source>
        <dbReference type="SAM" id="MobiDB-lite"/>
    </source>
</evidence>
<dbReference type="InterPro" id="IPR006342">
    <property type="entry name" value="FkbM_mtfrase"/>
</dbReference>
<dbReference type="NCBIfam" id="TIGR01444">
    <property type="entry name" value="fkbM_fam"/>
    <property type="match status" value="1"/>
</dbReference>
<dbReference type="OrthoDB" id="417496at2759"/>
<feature type="compositionally biased region" description="Basic and acidic residues" evidence="1">
    <location>
        <begin position="3140"/>
        <end position="3157"/>
    </location>
</feature>
<accession>A0A1Q9E423</accession>
<dbReference type="SUPFAM" id="SSF53335">
    <property type="entry name" value="S-adenosyl-L-methionine-dependent methyltransferases"/>
    <property type="match status" value="2"/>
</dbReference>
<sequence>MAPVRDVVTGDSPLPTEDDLDLHRNDLLQGTWQADGTLWQTAGRCWSVAKDLEVDPNLQFRCRFILLFLFGILGHEHPLRPLLPEHSCEEWVFLSMPDRVLRTLDLEMMQRFYRPGQEYELGIPRGREVWIVGAFSSGPEELGQILQWTPSRIHMFEPVVEFFEKLKLQWRGHEHGQLVHLHNYGLGEARERGEMFMASVGSSLFQPMEFSATRLFLDSVSDFKHGRLREHRTHVRVEAVELVWRILSTESLGLLHMNCEGCEYEVIPQLAAAGLLHKIEVIFVASHLVLNDTEAAELCDAASSGTCSYDAAMVGGQRFCDSFEEVLAETHARVWGLPFSWQYWELKAMEKTHLLAPERAVLETAVLLEVTLKSLFPQRAALLEHTNQADGVASIDLNTRIPACAIAMGDAGVCHEALPRTLCSSLLFCACLAASETVELRDVGKFLNPVFVPDFFLDAAPAAEVFGALTDDPPLGQGYVASVLDSLQLPPRMAPVLLWETGLFLQHLALQEVSQVIVDVGAHEWSRFLPRLREDPKAWLILLEPSRKAFLMLYRRLKMDYADVIDRVVALPLALTWEPGRLWGFRVLHTSSVMEGECNSLLEPNDQFPAPCIDRGPEEIVPVMSLDVLLELLIHDASLTKGHSVLNVTQQDDAAKSHTEGPPIRIKLDAQGADFGILSVLESTEALLERVTEVQLEVSDPMYHLQPSRHDIMVGMRRLGFQLDWQKQEIHDGGVHQVRCGCRLVTEHPRTEDCFFVRAAHWTHGRMLDLFLRRPDESVRLSEGTGMSISLQQLDLQKTRSPVERQSNRYGRYMQDHINACEHDAGARLEEQDDEMGAGGLACLYRIAGWPLRQAALSTALLWEMIWNSKQEADRGTLVVNYAQVILAMWDLLVFGGPDNDSAWDELHDAGVAHLMFTVLVEASCLLFPDLCSTDCMDIPSEAAEELHPGHTTPCASLRDCRTVFHDANPKTVIKLPDRYVPVFRRAQRLTRPPCFPSRWRLELDRTSTFPTVASSGHNVTVIAVDASHCGLEISMIAWDLDAAEMLSFHRDIWDRAERGRANIDAADFRIPTEGNLWDFDCQFETPSGTLRTRGDVVSYPILSELPQTQEAPVLIVHCEAPGGSRLTSPPSSVLLTRSVRSIPDMPSIQLEVPLRENQRKKVRTALCNSQVWGSHSLKQLAPDLIEFWFLYYSEYLGIDEIYVYDLDGSFQSIPLVQELRASGRVVYDPFFSSIPPLKDIFALAGHKTSTAHLAQTLVQHHCWQHARQTADWVISLNHGWDMFLYSPVGSTLQDLLEELPPDQVTRVLGVRYGEQDSVDSDAQEYAEVTPNVNVFLRFPYHIDPGVRPEKNSTEELVIIAKPSLIANVALSAVVVRQEAPLRSNLLEHPLPCPNGQSREFAGPMMHKARQLDAEKWRANHYVQALGGRKVLYRSEEQMVELRNFSMFDAAAVQLGRELQDRWRLGPGEWAGRADQAKAELIAALCSVALATNPTHYGNPSTGCESDEVAVRVSGLSGDFCSPKCDSQGTCPSDVPKGDTATPQCALRTTTGDKYCGLICQADSDCGAIPALVTGCTGSCQKMMGIGLCTYESSIVKALPAVMTQVAVATNPTHYGNPSTGCESDEVAVRVSGLSGDFCSPKCDSQGTCPSDVPKGDTATPQCALRTTTGDKYCGLICQADSDCGAIPALVTGCTGSCQKMMGIGLCTYESSIVKALPAVMTQVAVATNPTHYGNPSTGCESDEVAVRVSGLSGDFCSPKCDSQGTCPSDVPKGDTATPQCALRTTTGDKYCGLICQVVLGHKRGLSGSLGTGSCQKMMGIGLCTYDSSVVKALPAVMTQVAVAIAVATNPTHYGNPSTGCESDEVAVRVSGLSGDFCSPKCDSQGTCPSDVPKGDTATPQCALRTTTGDKYCGLICQADSDCGAIPALVAVATNPTHYGNPSTGCESDEVAVRVSGLSGDFCSPKCDSQGTCPSDVPKGDTATPQCALRTTTGDKYCGLICQADSDCGAIPALVAVATNPTHYGNPSTGCESDEVAVRVSGLSGDFCSPKCDSQGTCPSDVPKGDTATPQCALRTTTGDKYCGLICQADSDCGAIPALVTGCTGSCQKMMGIGLCTYESSIVKALPAVMTQVAVATNPTHYGNPSTGCESDEVAVRVSGLSGDFCSPKCDSQGTCPSDVPKGDTANPECALRTTTGDKYCGLICQADSDCGAIPALVTGCTGSCQKMMGIGLCTYESSIVKALPAVMTQVAVATNPTHYGNPSTGCESDEVAVRVSGLSGDFCSPKCDSQGTCPSDVPKGDTATPQCALRTTTGDKYCGLICQVVLGHKRGSAGRDDAGNAGCGSFHPVLLWNMIWLGMARLQVAVATNPTHYGNPSTGCESDEVAVRVSGLSGDFCSPKCDSQGTCPSDVPKGDTANPECALRTTTGDKYCGLICQADSDCGAIPALVTGCTGSCQKMMGIGLCTYESSIVKALPAVMTQVAVATNPTHYGNPSTGCESDEVAVRVSGLSGDFCSPKCNSSGICPKDMPKGDTAVPECALRTTTGDKYCGLAPTPPRMQRARCNFFLPRRASSTLGALRPHVRQSFAGTLGAEARNLKPHERAQHDALEDLLLGMPWVWWITALPAAAAFGDDWPLRQVCSDIGRVNWIQMRKWLWSQVSATDSGLSLTTKDTRRIGLVSVQALTTYRHGPANEEACWLGVLALQFWGLLMQFPQIHPHEFEVDWRLFASADWTLVLLSEFPVFGLLHQAQQAIQSCEMFAVGTTRLPGGHRLCPLPRCDLQDEDAAFAALGLEEIQRAQLFFDMLVNSALAGEAVFMVTLPGVPRCPLGQAAQELAFAVVDAVRYGAGAWPQISRMVMSAKSRMMKWLQGDLSQAPQRRDELGNISTADPLSEVLASRWNVLGLLHALQVVLRRSVDSHAHIPLPWLVAEGPQGLDLLADTRSLRGSFARYLELASSVGADDRGVVRVVLLDPVGLVACTGEDELSSHRHSPSVPSGKEGRSTASWGLLELRGQVYNRFFSCSELADDHCHSEDEKACAGHVPGRTNAMQKMPTVPRSFSDDEEEAMTFSFFDSERGDGKGLMKAESGKTTPWRLRDIVLRCRASGKGLSSPAPAPPSAPETPSLRSLVSRPTSKTPRRESFTGPDRRTSIDSGVHLKEVDIDVAHTKSSQVRPQSGKLPVVRGHSLGQALCDLKKKVFAGLHSLGCLKCNRFNAPCGLEFEQVLANLRREFWGGGRGVEIRSDLYENTTANAHDHDPPLCVKEFSLGTLPKGPGYKVVLSQAMDHLEGNLVGKRLSDCKAVVMLLQNHHWEKATYECPAALAIDVHQACTEAWTGVACRGQNLYGDVEEASHTQDLELMVDRPVGTAKAPSPSPPPIASLGYLDMIVPDLEDHFPPAPAIKAMPPVPESPMSSEEAEDEAEAQVQPDLATPAASRETATDTAAGAAQVTGVEEQQAASSADLPQTAAADDPDAPLPPPKFPPPDVVDREKRRAERRARERAEREAERAEREAAERATLDAWAGFPDPCNVLPTEPNSIWTLYFIFLTPDAGCRGAAALLSRLVSSV</sequence>
<name>A0A1Q9E423_SYMMI</name>
<dbReference type="PANTHER" id="PTHR36973:SF4">
    <property type="entry name" value="NODULATION PROTEIN"/>
    <property type="match status" value="1"/>
</dbReference>
<keyword evidence="3" id="KW-1185">Reference proteome</keyword>
<dbReference type="EMBL" id="LSRX01000271">
    <property type="protein sequence ID" value="OLQ02161.1"/>
    <property type="molecule type" value="Genomic_DNA"/>
</dbReference>
<proteinExistence type="predicted"/>
<reference evidence="2 3" key="1">
    <citation type="submission" date="2016-02" db="EMBL/GenBank/DDBJ databases">
        <title>Genome analysis of coral dinoflagellate symbionts highlights evolutionary adaptations to a symbiotic lifestyle.</title>
        <authorList>
            <person name="Aranda M."/>
            <person name="Li Y."/>
            <person name="Liew Y.J."/>
            <person name="Baumgarten S."/>
            <person name="Simakov O."/>
            <person name="Wilson M."/>
            <person name="Piel J."/>
            <person name="Ashoor H."/>
            <person name="Bougouffa S."/>
            <person name="Bajic V.B."/>
            <person name="Ryu T."/>
            <person name="Ravasi T."/>
            <person name="Bayer T."/>
            <person name="Micklem G."/>
            <person name="Kim H."/>
            <person name="Bhak J."/>
            <person name="Lajeunesse T.C."/>
            <person name="Voolstra C.R."/>
        </authorList>
    </citation>
    <scope>NUCLEOTIDE SEQUENCE [LARGE SCALE GENOMIC DNA]</scope>
    <source>
        <strain evidence="2 3">CCMP2467</strain>
    </source>
</reference>
<protein>
    <recommendedName>
        <fullName evidence="4">Methyltransferase FkbM domain-containing protein</fullName>
    </recommendedName>
</protein>
<organism evidence="2 3">
    <name type="scientific">Symbiodinium microadriaticum</name>
    <name type="common">Dinoflagellate</name>
    <name type="synonym">Zooxanthella microadriatica</name>
    <dbReference type="NCBI Taxonomy" id="2951"/>
    <lineage>
        <taxon>Eukaryota</taxon>
        <taxon>Sar</taxon>
        <taxon>Alveolata</taxon>
        <taxon>Dinophyceae</taxon>
        <taxon>Suessiales</taxon>
        <taxon>Symbiodiniaceae</taxon>
        <taxon>Symbiodinium</taxon>
    </lineage>
</organism>
<dbReference type="Proteomes" id="UP000186817">
    <property type="component" value="Unassembled WGS sequence"/>
</dbReference>
<evidence type="ECO:0008006" key="4">
    <source>
        <dbReference type="Google" id="ProtNLM"/>
    </source>
</evidence>